<dbReference type="GO" id="GO:0006520">
    <property type="term" value="P:amino acid metabolic process"/>
    <property type="evidence" value="ECO:0007669"/>
    <property type="project" value="InterPro"/>
</dbReference>
<feature type="binding site" evidence="2">
    <location>
        <position position="191"/>
    </location>
    <ligand>
        <name>Zn(2+)</name>
        <dbReference type="ChEBI" id="CHEBI:29105"/>
        <label>1</label>
    </ligand>
</feature>
<feature type="binding site" evidence="2">
    <location>
        <position position="164"/>
    </location>
    <ligand>
        <name>Zn(2+)</name>
        <dbReference type="ChEBI" id="CHEBI:29105"/>
        <label>2</label>
    </ligand>
</feature>
<evidence type="ECO:0000256" key="2">
    <source>
        <dbReference type="PIRSR" id="PIRSR036696-2"/>
    </source>
</evidence>
<dbReference type="NCBIfam" id="TIGR01880">
    <property type="entry name" value="Ac-peptdase-euk"/>
    <property type="match status" value="1"/>
</dbReference>
<feature type="domain" description="Peptidase M20 dimerisation" evidence="4">
    <location>
        <begin position="207"/>
        <end position="319"/>
    </location>
</feature>
<dbReference type="PANTHER" id="PTHR45892">
    <property type="entry name" value="AMINOACYLASE-1"/>
    <property type="match status" value="1"/>
</dbReference>
<protein>
    <recommendedName>
        <fullName evidence="4">Peptidase M20 dimerisation domain-containing protein</fullName>
    </recommendedName>
</protein>
<keyword evidence="2" id="KW-0479">Metal-binding</keyword>
<sequence length="437" mass="48760">MKGTKFLTLLLIILSLYRQSAAEEDTSVSRFQNYLRFKTAHPNPDYSKPVSYLTSQAQSIGLKTTIFEFSPSKPLLIITWVGSNPSLPSILLNSHLDSVPAEPSKWIYPPFAATKTEDGKIYARGAQDDKCIGMQYLEAIRELKVVQGYSPVRTVHISYVPDEEIGGANGAAKFAGSDEFKSLNIGFMLDEGQASTSEKFRVFYADRAIWRLIIKASGMPGHGSRMFDNSAMENLMKSVEIMTRYREGQFDLVKAGLAMNSEVISVNPVYMKAGTPSPTGYQMNMQPSEAEAGFDIRFPPTADLELFRKRIVDEWAPHHRNMTYELTEHEPVKDHLGSPIMTATDDRNPWWGVFSKAIVSAGGTLSKPEILASTTDARFIRALGIPTFGFSPMTNTPILLHEHNEYLEETVYIRGIKIYESVIRALSSFEGGNHEST</sequence>
<dbReference type="EMBL" id="CM010720">
    <property type="protein sequence ID" value="RZC64811.1"/>
    <property type="molecule type" value="Genomic_DNA"/>
</dbReference>
<dbReference type="InterPro" id="IPR011650">
    <property type="entry name" value="Peptidase_M20_dimer"/>
</dbReference>
<dbReference type="STRING" id="3469.A0A4Y7JXU3"/>
<dbReference type="OrthoDB" id="3064516at2759"/>
<dbReference type="SUPFAM" id="SSF55031">
    <property type="entry name" value="Bacterial exopeptidase dimerisation domain"/>
    <property type="match status" value="1"/>
</dbReference>
<evidence type="ECO:0000256" key="1">
    <source>
        <dbReference type="PIRSR" id="PIRSR036696-1"/>
    </source>
</evidence>
<dbReference type="GO" id="GO:0004046">
    <property type="term" value="F:aminoacylase activity"/>
    <property type="evidence" value="ECO:0007669"/>
    <property type="project" value="InterPro"/>
</dbReference>
<dbReference type="OMA" id="FQKEPYV"/>
<dbReference type="PIRSF" id="PIRSF036696">
    <property type="entry name" value="ACY-1"/>
    <property type="match status" value="1"/>
</dbReference>
<name>A0A4Y7JXU3_PAPSO</name>
<feature type="chain" id="PRO_5021216789" description="Peptidase M20 dimerisation domain-containing protein" evidence="3">
    <location>
        <begin position="23"/>
        <end position="437"/>
    </location>
</feature>
<feature type="active site" evidence="1">
    <location>
        <position position="97"/>
    </location>
</feature>
<evidence type="ECO:0000313" key="6">
    <source>
        <dbReference type="Proteomes" id="UP000316621"/>
    </source>
</evidence>
<dbReference type="InterPro" id="IPR002933">
    <property type="entry name" value="Peptidase_M20"/>
</dbReference>
<dbReference type="GO" id="GO:0005737">
    <property type="term" value="C:cytoplasm"/>
    <property type="evidence" value="ECO:0007669"/>
    <property type="project" value="InterPro"/>
</dbReference>
<feature type="signal peptide" evidence="3">
    <location>
        <begin position="1"/>
        <end position="22"/>
    </location>
</feature>
<dbReference type="InterPro" id="IPR036264">
    <property type="entry name" value="Bact_exopeptidase_dim_dom"/>
</dbReference>
<dbReference type="GO" id="GO:0046872">
    <property type="term" value="F:metal ion binding"/>
    <property type="evidence" value="ECO:0007669"/>
    <property type="project" value="UniProtKB-KW"/>
</dbReference>
<dbReference type="FunFam" id="3.30.70.360:FF:000009">
    <property type="entry name" value="aminoacylase-1 isoform X1"/>
    <property type="match status" value="1"/>
</dbReference>
<dbReference type="InterPro" id="IPR010159">
    <property type="entry name" value="N-acyl_aa_amidohydrolase"/>
</dbReference>
<dbReference type="PANTHER" id="PTHR45892:SF3">
    <property type="entry name" value="PUTATIVE-RELATED"/>
    <property type="match status" value="1"/>
</dbReference>
<dbReference type="Proteomes" id="UP000316621">
    <property type="component" value="Chromosome 6"/>
</dbReference>
<dbReference type="Gramene" id="RZC64811">
    <property type="protein sequence ID" value="RZC64811"/>
    <property type="gene ID" value="C5167_008504"/>
</dbReference>
<organism evidence="5 6">
    <name type="scientific">Papaver somniferum</name>
    <name type="common">Opium poppy</name>
    <dbReference type="NCBI Taxonomy" id="3469"/>
    <lineage>
        <taxon>Eukaryota</taxon>
        <taxon>Viridiplantae</taxon>
        <taxon>Streptophyta</taxon>
        <taxon>Embryophyta</taxon>
        <taxon>Tracheophyta</taxon>
        <taxon>Spermatophyta</taxon>
        <taxon>Magnoliopsida</taxon>
        <taxon>Ranunculales</taxon>
        <taxon>Papaveraceae</taxon>
        <taxon>Papaveroideae</taxon>
        <taxon>Papaver</taxon>
    </lineage>
</organism>
<keyword evidence="2" id="KW-0862">Zinc</keyword>
<accession>A0A4Y7JXU3</accession>
<dbReference type="Gene3D" id="1.10.150.900">
    <property type="match status" value="1"/>
</dbReference>
<dbReference type="Gene3D" id="3.40.630.10">
    <property type="entry name" value="Zn peptidases"/>
    <property type="match status" value="1"/>
</dbReference>
<comment type="cofactor">
    <cofactor evidence="2">
        <name>Zn(2+)</name>
        <dbReference type="ChEBI" id="CHEBI:29105"/>
    </cofactor>
    <text evidence="2">Binds 2 Zn(2+) ions per subunit.</text>
</comment>
<dbReference type="Pfam" id="PF07687">
    <property type="entry name" value="M20_dimer"/>
    <property type="match status" value="1"/>
</dbReference>
<feature type="binding site" evidence="2">
    <location>
        <position position="128"/>
    </location>
    <ligand>
        <name>Zn(2+)</name>
        <dbReference type="ChEBI" id="CHEBI:29105"/>
        <label>1</label>
    </ligand>
</feature>
<dbReference type="FunFam" id="1.10.150.900:FF:000001">
    <property type="entry name" value="Aminoacylase-1, putative"/>
    <property type="match status" value="1"/>
</dbReference>
<evidence type="ECO:0000259" key="4">
    <source>
        <dbReference type="Pfam" id="PF07687"/>
    </source>
</evidence>
<feature type="binding site" evidence="2">
    <location>
        <position position="128"/>
    </location>
    <ligand>
        <name>Zn(2+)</name>
        <dbReference type="ChEBI" id="CHEBI:29105"/>
        <label>2</label>
    </ligand>
</feature>
<evidence type="ECO:0000313" key="5">
    <source>
        <dbReference type="EMBL" id="RZC64811.1"/>
    </source>
</evidence>
<dbReference type="AlphaFoldDB" id="A0A4Y7JXU3"/>
<proteinExistence type="predicted"/>
<keyword evidence="3" id="KW-0732">Signal</keyword>
<keyword evidence="6" id="KW-1185">Reference proteome</keyword>
<dbReference type="Pfam" id="PF01546">
    <property type="entry name" value="Peptidase_M20"/>
    <property type="match status" value="1"/>
</dbReference>
<evidence type="ECO:0000256" key="3">
    <source>
        <dbReference type="SAM" id="SignalP"/>
    </source>
</evidence>
<feature type="binding site" evidence="2">
    <location>
        <position position="401"/>
    </location>
    <ligand>
        <name>Zn(2+)</name>
        <dbReference type="ChEBI" id="CHEBI:29105"/>
        <label>2</label>
    </ligand>
</feature>
<feature type="active site" description="Proton acceptor" evidence="1">
    <location>
        <position position="163"/>
    </location>
</feature>
<dbReference type="FunFam" id="3.40.630.10:FF:000019">
    <property type="entry name" value="Aminoacylase 1"/>
    <property type="match status" value="1"/>
</dbReference>
<feature type="binding site" evidence="2">
    <location>
        <position position="95"/>
    </location>
    <ligand>
        <name>Zn(2+)</name>
        <dbReference type="ChEBI" id="CHEBI:29105"/>
        <label>1</label>
    </ligand>
</feature>
<reference evidence="5 6" key="1">
    <citation type="journal article" date="2018" name="Science">
        <title>The opium poppy genome and morphinan production.</title>
        <authorList>
            <person name="Guo L."/>
            <person name="Winzer T."/>
            <person name="Yang X."/>
            <person name="Li Y."/>
            <person name="Ning Z."/>
            <person name="He Z."/>
            <person name="Teodor R."/>
            <person name="Lu Y."/>
            <person name="Bowser T.A."/>
            <person name="Graham I.A."/>
            <person name="Ye K."/>
        </authorList>
    </citation>
    <scope>NUCLEOTIDE SEQUENCE [LARGE SCALE GENOMIC DNA]</scope>
    <source>
        <strain evidence="6">cv. HN1</strain>
        <tissue evidence="5">Leaves</tissue>
    </source>
</reference>
<dbReference type="InterPro" id="IPR052083">
    <property type="entry name" value="Aminoacylase-1_M20A"/>
</dbReference>
<dbReference type="Gene3D" id="3.30.70.360">
    <property type="match status" value="1"/>
</dbReference>
<gene>
    <name evidence="5" type="ORF">C5167_008504</name>
</gene>
<dbReference type="SUPFAM" id="SSF53187">
    <property type="entry name" value="Zn-dependent exopeptidases"/>
    <property type="match status" value="1"/>
</dbReference>